<keyword evidence="2" id="KW-0479">Metal-binding</keyword>
<evidence type="ECO:0000313" key="9">
    <source>
        <dbReference type="Proteomes" id="UP000233343"/>
    </source>
</evidence>
<dbReference type="EMBL" id="PISD01000065">
    <property type="protein sequence ID" value="PKG26530.1"/>
    <property type="molecule type" value="Genomic_DNA"/>
</dbReference>
<dbReference type="InterPro" id="IPR007348">
    <property type="entry name" value="CopC_dom"/>
</dbReference>
<feature type="region of interest" description="Disordered" evidence="5">
    <location>
        <begin position="147"/>
        <end position="166"/>
    </location>
</feature>
<keyword evidence="4" id="KW-0186">Copper</keyword>
<dbReference type="PANTHER" id="PTHR34820">
    <property type="entry name" value="INNER MEMBRANE PROTEIN YEBZ"/>
    <property type="match status" value="1"/>
</dbReference>
<dbReference type="SUPFAM" id="SSF81296">
    <property type="entry name" value="E set domains"/>
    <property type="match status" value="1"/>
</dbReference>
<dbReference type="GO" id="GO:0006825">
    <property type="term" value="P:copper ion transport"/>
    <property type="evidence" value="ECO:0007669"/>
    <property type="project" value="InterPro"/>
</dbReference>
<dbReference type="Pfam" id="PF04234">
    <property type="entry name" value="CopC"/>
    <property type="match status" value="1"/>
</dbReference>
<feature type="domain" description="CopC" evidence="7">
    <location>
        <begin position="51"/>
        <end position="143"/>
    </location>
</feature>
<reference evidence="8 9" key="1">
    <citation type="journal article" date="2010" name="Int. J. Syst. Evol. Microbiol.">
        <title>Bacillus horneckiae sp. nov., isolated from a spacecraft-assembly clean room.</title>
        <authorList>
            <person name="Vaishampayan P."/>
            <person name="Probst A."/>
            <person name="Krishnamurthi S."/>
            <person name="Ghosh S."/>
            <person name="Osman S."/>
            <person name="McDowall A."/>
            <person name="Ruckmani A."/>
            <person name="Mayilraj S."/>
            <person name="Venkateswaran K."/>
        </authorList>
    </citation>
    <scope>NUCLEOTIDE SEQUENCE [LARGE SCALE GENOMIC DNA]</scope>
    <source>
        <strain evidence="9">1PO1SC</strain>
    </source>
</reference>
<dbReference type="GO" id="GO:0046688">
    <property type="term" value="P:response to copper ion"/>
    <property type="evidence" value="ECO:0007669"/>
    <property type="project" value="InterPro"/>
</dbReference>
<evidence type="ECO:0000259" key="7">
    <source>
        <dbReference type="Pfam" id="PF04234"/>
    </source>
</evidence>
<dbReference type="GO" id="GO:0005507">
    <property type="term" value="F:copper ion binding"/>
    <property type="evidence" value="ECO:0007669"/>
    <property type="project" value="InterPro"/>
</dbReference>
<dbReference type="GO" id="GO:0005886">
    <property type="term" value="C:plasma membrane"/>
    <property type="evidence" value="ECO:0007669"/>
    <property type="project" value="TreeGrafter"/>
</dbReference>
<dbReference type="GO" id="GO:0030313">
    <property type="term" value="C:cell envelope"/>
    <property type="evidence" value="ECO:0007669"/>
    <property type="project" value="UniProtKB-SubCell"/>
</dbReference>
<dbReference type="InterPro" id="IPR032694">
    <property type="entry name" value="CopC/D"/>
</dbReference>
<comment type="caution">
    <text evidence="8">The sequence shown here is derived from an EMBL/GenBank/DDBJ whole genome shotgun (WGS) entry which is preliminary data.</text>
</comment>
<dbReference type="Gene3D" id="2.60.40.1220">
    <property type="match status" value="1"/>
</dbReference>
<dbReference type="GO" id="GO:0042597">
    <property type="term" value="C:periplasmic space"/>
    <property type="evidence" value="ECO:0007669"/>
    <property type="project" value="InterPro"/>
</dbReference>
<feature type="transmembrane region" description="Helical" evidence="6">
    <location>
        <begin position="183"/>
        <end position="204"/>
    </location>
</feature>
<dbReference type="InterPro" id="IPR014756">
    <property type="entry name" value="Ig_E-set"/>
</dbReference>
<accession>A0A2N0ZAJ6</accession>
<keyword evidence="9" id="KW-1185">Reference proteome</keyword>
<dbReference type="Proteomes" id="UP000233343">
    <property type="component" value="Unassembled WGS sequence"/>
</dbReference>
<proteinExistence type="predicted"/>
<keyword evidence="3" id="KW-0732">Signal</keyword>
<evidence type="ECO:0000256" key="6">
    <source>
        <dbReference type="SAM" id="Phobius"/>
    </source>
</evidence>
<dbReference type="InterPro" id="IPR014755">
    <property type="entry name" value="Cu-Rt/internalin_Ig-like"/>
</dbReference>
<keyword evidence="6" id="KW-0812">Transmembrane</keyword>
<organism evidence="8 9">
    <name type="scientific">Cytobacillus horneckiae</name>
    <dbReference type="NCBI Taxonomy" id="549687"/>
    <lineage>
        <taxon>Bacteria</taxon>
        <taxon>Bacillati</taxon>
        <taxon>Bacillota</taxon>
        <taxon>Bacilli</taxon>
        <taxon>Bacillales</taxon>
        <taxon>Bacillaceae</taxon>
        <taxon>Cytobacillus</taxon>
    </lineage>
</organism>
<keyword evidence="6" id="KW-0472">Membrane</keyword>
<keyword evidence="6" id="KW-1133">Transmembrane helix</keyword>
<evidence type="ECO:0000256" key="2">
    <source>
        <dbReference type="ARBA" id="ARBA00022723"/>
    </source>
</evidence>
<dbReference type="AlphaFoldDB" id="A0A2N0ZAJ6"/>
<dbReference type="PANTHER" id="PTHR34820:SF4">
    <property type="entry name" value="INNER MEMBRANE PROTEIN YEBZ"/>
    <property type="match status" value="1"/>
</dbReference>
<evidence type="ECO:0000256" key="5">
    <source>
        <dbReference type="SAM" id="MobiDB-lite"/>
    </source>
</evidence>
<sequence>MSKNIFKYSFEYLFSFVKIKLKIHWRFVMIKKSLVFIIIFFIFFTNNIFAHTGIKSSSPENGETIVNEIQEIKLSFDTKVEQNSTFTLKTKGGDPVSIRNINLDEEIMEGTLDEPLNNGDYELDWSIIGVDGHPIEGTLSFSVKVPNSNGSAEEQSANKEVDSNSLNVDELDKESEPNMSINFIIPIIIGFLFLIVIGMFVWLLRRKK</sequence>
<comment type="subcellular location">
    <subcellularLocation>
        <location evidence="1">Cell envelope</location>
    </subcellularLocation>
</comment>
<gene>
    <name evidence="8" type="ORF">CWS20_23490</name>
</gene>
<evidence type="ECO:0000256" key="1">
    <source>
        <dbReference type="ARBA" id="ARBA00004196"/>
    </source>
</evidence>
<evidence type="ECO:0000256" key="4">
    <source>
        <dbReference type="ARBA" id="ARBA00023008"/>
    </source>
</evidence>
<evidence type="ECO:0000313" key="8">
    <source>
        <dbReference type="EMBL" id="PKG26530.1"/>
    </source>
</evidence>
<evidence type="ECO:0000256" key="3">
    <source>
        <dbReference type="ARBA" id="ARBA00022729"/>
    </source>
</evidence>
<name>A0A2N0ZAJ6_9BACI</name>
<protein>
    <recommendedName>
        <fullName evidence="7">CopC domain-containing protein</fullName>
    </recommendedName>
</protein>